<dbReference type="EMBL" id="VUOA01000019">
    <property type="protein sequence ID" value="KAA2237161.1"/>
    <property type="molecule type" value="Genomic_DNA"/>
</dbReference>
<keyword evidence="3" id="KW-1185">Reference proteome</keyword>
<proteinExistence type="predicted"/>
<evidence type="ECO:0000313" key="2">
    <source>
        <dbReference type="EMBL" id="KAA2237161.1"/>
    </source>
</evidence>
<dbReference type="Pfam" id="PF02613">
    <property type="entry name" value="Nitrate_red_del"/>
    <property type="match status" value="1"/>
</dbReference>
<sequence length="234" mass="25178">MRERARDPAIRTAVVGASLGAPGGALPSAPASPMTDEAAHGADALDEIDRQRAHEYTLLAVVLGRAPTRDVLDVLSGLQGDASPLGMAHIALAEAASQADPAALQREYFDLFVGVGRGELLPYGSYYQAGFLHDRPLARVRDDLVRLGIERVERLPEPEDHVAILCETMAGLVDGRFGTPPGEDRVFFERHLKPWAGRFFADLAVSPSARFYRSVAELGGLFVEVEAQAFAMDG</sequence>
<evidence type="ECO:0000313" key="3">
    <source>
        <dbReference type="Proteomes" id="UP000323142"/>
    </source>
</evidence>
<dbReference type="InterPro" id="IPR050289">
    <property type="entry name" value="TorD/DmsD_chaperones"/>
</dbReference>
<dbReference type="PANTHER" id="PTHR34227">
    <property type="entry name" value="CHAPERONE PROTEIN YCDY"/>
    <property type="match status" value="1"/>
</dbReference>
<dbReference type="OrthoDB" id="8526323at2"/>
<accession>A0A5B2VDL3</accession>
<gene>
    <name evidence="2" type="ORF">F0L46_09090</name>
</gene>
<comment type="caution">
    <text evidence="2">The sequence shown here is derived from an EMBL/GenBank/DDBJ whole genome shotgun (WGS) entry which is preliminary data.</text>
</comment>
<protein>
    <submittedName>
        <fullName evidence="2">Molecular chaperone TorD family protein</fullName>
    </submittedName>
</protein>
<dbReference type="InterPro" id="IPR020945">
    <property type="entry name" value="DMSO/NO3_reduct_chaperone"/>
</dbReference>
<dbReference type="Gene3D" id="1.10.3480.10">
    <property type="entry name" value="TorD-like"/>
    <property type="match status" value="1"/>
</dbReference>
<dbReference type="AlphaFoldDB" id="A0A5B2VDL3"/>
<dbReference type="SUPFAM" id="SSF89155">
    <property type="entry name" value="TorD-like"/>
    <property type="match status" value="1"/>
</dbReference>
<keyword evidence="1" id="KW-0143">Chaperone</keyword>
<reference evidence="2 3" key="1">
    <citation type="submission" date="2019-09" db="EMBL/GenBank/DDBJ databases">
        <title>Salinarimonas rosea gen. nov., sp. nov., a new member of the a-2 subgroup of the Proteobacteria.</title>
        <authorList>
            <person name="Liu J."/>
        </authorList>
    </citation>
    <scope>NUCLEOTIDE SEQUENCE [LARGE SCALE GENOMIC DNA]</scope>
    <source>
        <strain evidence="2 3">BN140002</strain>
    </source>
</reference>
<name>A0A5B2VDL3_9HYPH</name>
<dbReference type="InterPro" id="IPR036411">
    <property type="entry name" value="TorD-like_sf"/>
</dbReference>
<dbReference type="PANTHER" id="PTHR34227:SF1">
    <property type="entry name" value="DIMETHYL SULFOXIDE REDUCTASE CHAPERONE-RELATED"/>
    <property type="match status" value="1"/>
</dbReference>
<reference evidence="2 3" key="2">
    <citation type="submission" date="2019-09" db="EMBL/GenBank/DDBJ databases">
        <authorList>
            <person name="Jin C."/>
        </authorList>
    </citation>
    <scope>NUCLEOTIDE SEQUENCE [LARGE SCALE GENOMIC DNA]</scope>
    <source>
        <strain evidence="2 3">BN140002</strain>
    </source>
</reference>
<dbReference type="Proteomes" id="UP000323142">
    <property type="component" value="Unassembled WGS sequence"/>
</dbReference>
<evidence type="ECO:0000256" key="1">
    <source>
        <dbReference type="ARBA" id="ARBA00023186"/>
    </source>
</evidence>
<organism evidence="2 3">
    <name type="scientific">Salinarimonas soli</name>
    <dbReference type="NCBI Taxonomy" id="1638099"/>
    <lineage>
        <taxon>Bacteria</taxon>
        <taxon>Pseudomonadati</taxon>
        <taxon>Pseudomonadota</taxon>
        <taxon>Alphaproteobacteria</taxon>
        <taxon>Hyphomicrobiales</taxon>
        <taxon>Salinarimonadaceae</taxon>
        <taxon>Salinarimonas</taxon>
    </lineage>
</organism>